<sequence length="281" mass="29580">MAARVPGGLTGELAGELADELNGGPSSEPSRGLSSEPGDRPSDRLSHRPAAAVRQLTRRFGDRTVLDRLDLEIAGGEFVALLGRSGSGKSTLLRALAGLDQEIDGSLTVAGSVAVAFQEPRLVPWKRVRANVALGLGGPDPLDRADTALAEVGLAERSGAWPLTLSGGEAQRASLARALVREPSLLLLDEPFSALDALTRITMHGLVLELWAAHRPAVLLVTHDVDEALLLADRVLVLDAGRVAHETVITTPRPRHRDHPDLIALRATLLAALGVSPEGTT</sequence>
<keyword evidence="10" id="KW-1185">Reference proteome</keyword>
<evidence type="ECO:0000313" key="9">
    <source>
        <dbReference type="EMBL" id="MBP2702376.1"/>
    </source>
</evidence>
<accession>A0A940WBE9</accession>
<dbReference type="AlphaFoldDB" id="A0A940WBE9"/>
<feature type="region of interest" description="Disordered" evidence="7">
    <location>
        <begin position="1"/>
        <end position="49"/>
    </location>
</feature>
<evidence type="ECO:0000256" key="1">
    <source>
        <dbReference type="ARBA" id="ARBA00022448"/>
    </source>
</evidence>
<gene>
    <name evidence="9" type="ORF">JOL79_01015</name>
</gene>
<evidence type="ECO:0000256" key="3">
    <source>
        <dbReference type="ARBA" id="ARBA00022741"/>
    </source>
</evidence>
<keyword evidence="5" id="KW-1278">Translocase</keyword>
<dbReference type="InterPro" id="IPR050166">
    <property type="entry name" value="ABC_transporter_ATP-bind"/>
</dbReference>
<evidence type="ECO:0000256" key="4">
    <source>
        <dbReference type="ARBA" id="ARBA00022840"/>
    </source>
</evidence>
<dbReference type="PROSITE" id="PS00211">
    <property type="entry name" value="ABC_TRANSPORTER_1"/>
    <property type="match status" value="1"/>
</dbReference>
<dbReference type="InterPro" id="IPR003593">
    <property type="entry name" value="AAA+_ATPase"/>
</dbReference>
<protein>
    <submittedName>
        <fullName evidence="9">ABC transporter ATP-binding protein</fullName>
    </submittedName>
</protein>
<reference evidence="9" key="1">
    <citation type="submission" date="2021-02" db="EMBL/GenBank/DDBJ databases">
        <title>Draft genome sequence of Microbispora sp. RL4-1S isolated from rice leaves in Thailand.</title>
        <authorList>
            <person name="Muangham S."/>
            <person name="Duangmal K."/>
        </authorList>
    </citation>
    <scope>NUCLEOTIDE SEQUENCE</scope>
    <source>
        <strain evidence="9">RL4-1S</strain>
    </source>
</reference>
<dbReference type="InterPro" id="IPR027417">
    <property type="entry name" value="P-loop_NTPase"/>
</dbReference>
<dbReference type="Proteomes" id="UP000674234">
    <property type="component" value="Unassembled WGS sequence"/>
</dbReference>
<feature type="compositionally biased region" description="Low complexity" evidence="7">
    <location>
        <begin position="11"/>
        <end position="24"/>
    </location>
</feature>
<dbReference type="SUPFAM" id="SSF52540">
    <property type="entry name" value="P-loop containing nucleoside triphosphate hydrolases"/>
    <property type="match status" value="1"/>
</dbReference>
<keyword evidence="2" id="KW-1003">Cell membrane</keyword>
<evidence type="ECO:0000256" key="6">
    <source>
        <dbReference type="ARBA" id="ARBA00023136"/>
    </source>
</evidence>
<keyword evidence="4 9" id="KW-0067">ATP-binding</keyword>
<dbReference type="Pfam" id="PF00005">
    <property type="entry name" value="ABC_tran"/>
    <property type="match status" value="1"/>
</dbReference>
<dbReference type="GO" id="GO:0005524">
    <property type="term" value="F:ATP binding"/>
    <property type="evidence" value="ECO:0007669"/>
    <property type="project" value="UniProtKB-KW"/>
</dbReference>
<evidence type="ECO:0000256" key="2">
    <source>
        <dbReference type="ARBA" id="ARBA00022475"/>
    </source>
</evidence>
<dbReference type="SMART" id="SM00382">
    <property type="entry name" value="AAA"/>
    <property type="match status" value="1"/>
</dbReference>
<dbReference type="RefSeq" id="WP_210153679.1">
    <property type="nucleotide sequence ID" value="NZ_JAFCNB010000001.1"/>
</dbReference>
<feature type="compositionally biased region" description="Basic and acidic residues" evidence="7">
    <location>
        <begin position="37"/>
        <end position="46"/>
    </location>
</feature>
<dbReference type="EMBL" id="JAFCNB010000001">
    <property type="protein sequence ID" value="MBP2702376.1"/>
    <property type="molecule type" value="Genomic_DNA"/>
</dbReference>
<keyword evidence="3" id="KW-0547">Nucleotide-binding</keyword>
<name>A0A940WBE9_9ACTN</name>
<keyword evidence="1" id="KW-0813">Transport</keyword>
<proteinExistence type="predicted"/>
<dbReference type="Gene3D" id="3.40.50.300">
    <property type="entry name" value="P-loop containing nucleotide triphosphate hydrolases"/>
    <property type="match status" value="1"/>
</dbReference>
<dbReference type="InterPro" id="IPR003439">
    <property type="entry name" value="ABC_transporter-like_ATP-bd"/>
</dbReference>
<dbReference type="PANTHER" id="PTHR42788:SF17">
    <property type="entry name" value="ALIPHATIC SULFONATES IMPORT ATP-BINDING PROTEIN SSUB"/>
    <property type="match status" value="1"/>
</dbReference>
<dbReference type="GO" id="GO:0016887">
    <property type="term" value="F:ATP hydrolysis activity"/>
    <property type="evidence" value="ECO:0007669"/>
    <property type="project" value="InterPro"/>
</dbReference>
<evidence type="ECO:0000256" key="5">
    <source>
        <dbReference type="ARBA" id="ARBA00022967"/>
    </source>
</evidence>
<evidence type="ECO:0000313" key="10">
    <source>
        <dbReference type="Proteomes" id="UP000674234"/>
    </source>
</evidence>
<keyword evidence="6" id="KW-0472">Membrane</keyword>
<dbReference type="PANTHER" id="PTHR42788">
    <property type="entry name" value="TAURINE IMPORT ATP-BINDING PROTEIN-RELATED"/>
    <property type="match status" value="1"/>
</dbReference>
<organism evidence="9 10">
    <name type="scientific">Microbispora oryzae</name>
    <dbReference type="NCBI Taxonomy" id="2806554"/>
    <lineage>
        <taxon>Bacteria</taxon>
        <taxon>Bacillati</taxon>
        <taxon>Actinomycetota</taxon>
        <taxon>Actinomycetes</taxon>
        <taxon>Streptosporangiales</taxon>
        <taxon>Streptosporangiaceae</taxon>
        <taxon>Microbispora</taxon>
    </lineage>
</organism>
<feature type="domain" description="ABC transporter" evidence="8">
    <location>
        <begin position="51"/>
        <end position="265"/>
    </location>
</feature>
<dbReference type="InterPro" id="IPR017871">
    <property type="entry name" value="ABC_transporter-like_CS"/>
</dbReference>
<dbReference type="PROSITE" id="PS50893">
    <property type="entry name" value="ABC_TRANSPORTER_2"/>
    <property type="match status" value="1"/>
</dbReference>
<evidence type="ECO:0000256" key="7">
    <source>
        <dbReference type="SAM" id="MobiDB-lite"/>
    </source>
</evidence>
<comment type="caution">
    <text evidence="9">The sequence shown here is derived from an EMBL/GenBank/DDBJ whole genome shotgun (WGS) entry which is preliminary data.</text>
</comment>
<evidence type="ECO:0000259" key="8">
    <source>
        <dbReference type="PROSITE" id="PS50893"/>
    </source>
</evidence>